<dbReference type="AlphaFoldDB" id="V5FFK4"/>
<sequence length="340" mass="36558">MKRILTVVTTALMLSACNDSSGDEASLPVKGDEESSIDISDALLSNQSTSCDDYVGLYVSSANDIQRDMLFSGNVTIKSQESECSLTSNSIPNHDFNDQSASFATDVEAVSSEYSFAAFPSKNATPTGLSLATSEAILLNGVKVDLLAAACYNVADERVGCGQEQIDNPWRYDPMSPLNHFGTDEHHAHVQPNGQYHYHGNPMALFSQDCEGEQGSPVIGFAADGFPLYGRCFTDPGTGEIRAARSSYQLKQGTRVNSNGYAAPIAGVGLVISDNYDGQFRGDYEFVADTGDLDECNGMTVNGQYGYYVTDSFPWVMNCFAGTPNASFGSQAESRSHSHF</sequence>
<evidence type="ECO:0000313" key="2">
    <source>
        <dbReference type="EMBL" id="GAD90523.1"/>
    </source>
</evidence>
<dbReference type="OrthoDB" id="9796530at2"/>
<evidence type="ECO:0000259" key="1">
    <source>
        <dbReference type="Pfam" id="PF14240"/>
    </source>
</evidence>
<protein>
    <recommendedName>
        <fullName evidence="1">YHYH domain-containing protein</fullName>
    </recommendedName>
</protein>
<dbReference type="RefSeq" id="WP_023404851.1">
    <property type="nucleotide sequence ID" value="NZ_BAUJ01000046.1"/>
</dbReference>
<dbReference type="Pfam" id="PF14240">
    <property type="entry name" value="YHYH"/>
    <property type="match status" value="1"/>
</dbReference>
<dbReference type="Proteomes" id="UP000017800">
    <property type="component" value="Unassembled WGS sequence"/>
</dbReference>
<organism evidence="2 3">
    <name type="scientific">Vibrio halioticoli NBRC 102217</name>
    <dbReference type="NCBI Taxonomy" id="1219072"/>
    <lineage>
        <taxon>Bacteria</taxon>
        <taxon>Pseudomonadati</taxon>
        <taxon>Pseudomonadota</taxon>
        <taxon>Gammaproteobacteria</taxon>
        <taxon>Vibrionales</taxon>
        <taxon>Vibrionaceae</taxon>
        <taxon>Vibrio</taxon>
    </lineage>
</organism>
<evidence type="ECO:0000313" key="3">
    <source>
        <dbReference type="Proteomes" id="UP000017800"/>
    </source>
</evidence>
<reference evidence="2 3" key="1">
    <citation type="submission" date="2013-10" db="EMBL/GenBank/DDBJ databases">
        <authorList>
            <person name="Ichikawa N."/>
            <person name="Kimura A."/>
            <person name="Ohji S."/>
            <person name="Hosoyama A."/>
            <person name="Fujita N."/>
        </authorList>
    </citation>
    <scope>NUCLEOTIDE SEQUENCE [LARGE SCALE GENOMIC DNA]</scope>
    <source>
        <strain evidence="2 3">NBRC 102217</strain>
    </source>
</reference>
<dbReference type="EMBL" id="BAUJ01000046">
    <property type="protein sequence ID" value="GAD90523.1"/>
    <property type="molecule type" value="Genomic_DNA"/>
</dbReference>
<proteinExistence type="predicted"/>
<keyword evidence="3" id="KW-1185">Reference proteome</keyword>
<dbReference type="eggNOG" id="ENOG502Z888">
    <property type="taxonomic scope" value="Bacteria"/>
</dbReference>
<accession>V5FFK4</accession>
<dbReference type="PROSITE" id="PS51257">
    <property type="entry name" value="PROKAR_LIPOPROTEIN"/>
    <property type="match status" value="1"/>
</dbReference>
<gene>
    <name evidence="2" type="ORF">VHA01S_046_00320</name>
</gene>
<comment type="caution">
    <text evidence="2">The sequence shown here is derived from an EMBL/GenBank/DDBJ whole genome shotgun (WGS) entry which is preliminary data.</text>
</comment>
<feature type="domain" description="YHYH" evidence="1">
    <location>
        <begin position="114"/>
        <end position="322"/>
    </location>
</feature>
<dbReference type="InterPro" id="IPR025924">
    <property type="entry name" value="YHYH_dom"/>
</dbReference>
<reference evidence="2 3" key="2">
    <citation type="submission" date="2013-11" db="EMBL/GenBank/DDBJ databases">
        <title>Whole genome shotgun sequence of Vibrio halioticoli NBRC 102217.</title>
        <authorList>
            <person name="Isaki S."/>
            <person name="Kimura A."/>
            <person name="Ohji S."/>
            <person name="Hosoyama A."/>
            <person name="Fujita N."/>
            <person name="Hashimoto M."/>
            <person name="Hosoyama Y."/>
            <person name="Yamazoe A."/>
        </authorList>
    </citation>
    <scope>NUCLEOTIDE SEQUENCE [LARGE SCALE GENOMIC DNA]</scope>
    <source>
        <strain evidence="2 3">NBRC 102217</strain>
    </source>
</reference>
<name>V5FFK4_9VIBR</name>